<keyword evidence="4" id="KW-0012">Acyltransferase</keyword>
<dbReference type="PANTHER" id="PTHR36449:SF1">
    <property type="entry name" value="ACETYLTRANSFERASE"/>
    <property type="match status" value="1"/>
</dbReference>
<accession>A0ABQ0E9U3</accession>
<evidence type="ECO:0000256" key="1">
    <source>
        <dbReference type="ARBA" id="ARBA00022491"/>
    </source>
</evidence>
<comment type="caution">
    <text evidence="7">The sequence shown here is derived from an EMBL/GenBank/DDBJ whole genome shotgun (WGS) entry which is preliminary data.</text>
</comment>
<keyword evidence="2" id="KW-1277">Toxin-antitoxin system</keyword>
<evidence type="ECO:0000256" key="3">
    <source>
        <dbReference type="ARBA" id="ARBA00022679"/>
    </source>
</evidence>
<dbReference type="EMBL" id="BAAFSG010000001">
    <property type="protein sequence ID" value="GAB1254570.1"/>
    <property type="molecule type" value="Genomic_DNA"/>
</dbReference>
<name>A0ABQ0E9U3_9BACT</name>
<evidence type="ECO:0000256" key="2">
    <source>
        <dbReference type="ARBA" id="ARBA00022649"/>
    </source>
</evidence>
<feature type="domain" description="N-acetyltransferase" evidence="6">
    <location>
        <begin position="29"/>
        <end position="187"/>
    </location>
</feature>
<dbReference type="Gene3D" id="3.40.630.30">
    <property type="match status" value="1"/>
</dbReference>
<evidence type="ECO:0000256" key="4">
    <source>
        <dbReference type="ARBA" id="ARBA00023315"/>
    </source>
</evidence>
<dbReference type="SUPFAM" id="SSF55729">
    <property type="entry name" value="Acyl-CoA N-acyltransferases (Nat)"/>
    <property type="match status" value="1"/>
</dbReference>
<reference evidence="7 8" key="1">
    <citation type="journal article" date="2025" name="Int. J. Syst. Evol. Microbiol.">
        <title>Desulfovibrio falkowii sp. nov., Porphyromonas miyakawae sp. nov., Mediterraneibacter flintii sp. nov. and Owariibacterium komagatae gen. nov., sp. nov., isolated from human faeces.</title>
        <authorList>
            <person name="Hamaguchi T."/>
            <person name="Ohara M."/>
            <person name="Hisatomi A."/>
            <person name="Sekiguchi K."/>
            <person name="Takeda J.I."/>
            <person name="Ueyama J."/>
            <person name="Ito M."/>
            <person name="Nishiwaki H."/>
            <person name="Ogi T."/>
            <person name="Hirayama M."/>
            <person name="Ohkuma M."/>
            <person name="Sakamoto M."/>
            <person name="Ohno K."/>
        </authorList>
    </citation>
    <scope>NUCLEOTIDE SEQUENCE [LARGE SCALE GENOMIC DNA]</scope>
    <source>
        <strain evidence="7 8">13CB8C</strain>
    </source>
</reference>
<protein>
    <submittedName>
        <fullName evidence="7">GNAT family N-acetyltransferase</fullName>
    </submittedName>
</protein>
<organism evidence="7 8">
    <name type="scientific">Desulfovibrio falkowii</name>
    <dbReference type="NCBI Taxonomy" id="3136602"/>
    <lineage>
        <taxon>Bacteria</taxon>
        <taxon>Pseudomonadati</taxon>
        <taxon>Thermodesulfobacteriota</taxon>
        <taxon>Desulfovibrionia</taxon>
        <taxon>Desulfovibrionales</taxon>
        <taxon>Desulfovibrionaceae</taxon>
        <taxon>Desulfovibrio</taxon>
    </lineage>
</organism>
<dbReference type="PANTHER" id="PTHR36449">
    <property type="entry name" value="ACETYLTRANSFERASE-RELATED"/>
    <property type="match status" value="1"/>
</dbReference>
<evidence type="ECO:0000256" key="5">
    <source>
        <dbReference type="ARBA" id="ARBA00049880"/>
    </source>
</evidence>
<evidence type="ECO:0000313" key="7">
    <source>
        <dbReference type="EMBL" id="GAB1254570.1"/>
    </source>
</evidence>
<comment type="catalytic activity">
    <reaction evidence="5">
        <text>glycyl-tRNA(Gly) + acetyl-CoA = N-acetylglycyl-tRNA(Gly) + CoA + H(+)</text>
        <dbReference type="Rhea" id="RHEA:81867"/>
        <dbReference type="Rhea" id="RHEA-COMP:9683"/>
        <dbReference type="Rhea" id="RHEA-COMP:19766"/>
        <dbReference type="ChEBI" id="CHEBI:15378"/>
        <dbReference type="ChEBI" id="CHEBI:57287"/>
        <dbReference type="ChEBI" id="CHEBI:57288"/>
        <dbReference type="ChEBI" id="CHEBI:78522"/>
        <dbReference type="ChEBI" id="CHEBI:232036"/>
    </reaction>
</comment>
<keyword evidence="3" id="KW-0808">Transferase</keyword>
<dbReference type="PROSITE" id="PS51186">
    <property type="entry name" value="GNAT"/>
    <property type="match status" value="1"/>
</dbReference>
<dbReference type="Proteomes" id="UP001628192">
    <property type="component" value="Unassembled WGS sequence"/>
</dbReference>
<dbReference type="RefSeq" id="WP_407844824.1">
    <property type="nucleotide sequence ID" value="NZ_BAAFSG010000001.1"/>
</dbReference>
<dbReference type="InterPro" id="IPR000182">
    <property type="entry name" value="GNAT_dom"/>
</dbReference>
<proteinExistence type="predicted"/>
<sequence>MKAVHRNSCSEGKFKLTPVEDFKIFAGFSCLKAVDTDRDLEEFIREDAERHFYDKIAVTYCLVEETAPTSPIAFVTLQNDAIIVENGDSLPGIDSRYEYKSYPAVKIGRLGVAFEMQRKHMGSLLLHLIIKLMLHANRTGCRFLTVDARRDKVNKEDVRPFYAKCGFSTLECRPKTSKYVPMFFDLSTVR</sequence>
<gene>
    <name evidence="7" type="ORF">Defa_20570</name>
</gene>
<keyword evidence="1" id="KW-0678">Repressor</keyword>
<dbReference type="InterPro" id="IPR016181">
    <property type="entry name" value="Acyl_CoA_acyltransferase"/>
</dbReference>
<evidence type="ECO:0000313" key="8">
    <source>
        <dbReference type="Proteomes" id="UP001628192"/>
    </source>
</evidence>
<evidence type="ECO:0000259" key="6">
    <source>
        <dbReference type="PROSITE" id="PS51186"/>
    </source>
</evidence>
<keyword evidence="8" id="KW-1185">Reference proteome</keyword>